<sequence>MEKLNIHSNQMSMMSSEEKRIYFNFNVMSSISFHRLSRDGERDGGVLGRLRDVERERDRLGVRLEYRRRGGDLKNGPKSISIQTR</sequence>
<name>A0A922LAM2_DERFA</name>
<protein>
    <submittedName>
        <fullName evidence="1">Uncharacterized protein</fullName>
    </submittedName>
</protein>
<evidence type="ECO:0000313" key="1">
    <source>
        <dbReference type="EMBL" id="KAH9526842.1"/>
    </source>
</evidence>
<organism evidence="1 2">
    <name type="scientific">Dermatophagoides farinae</name>
    <name type="common">American house dust mite</name>
    <dbReference type="NCBI Taxonomy" id="6954"/>
    <lineage>
        <taxon>Eukaryota</taxon>
        <taxon>Metazoa</taxon>
        <taxon>Ecdysozoa</taxon>
        <taxon>Arthropoda</taxon>
        <taxon>Chelicerata</taxon>
        <taxon>Arachnida</taxon>
        <taxon>Acari</taxon>
        <taxon>Acariformes</taxon>
        <taxon>Sarcoptiformes</taxon>
        <taxon>Astigmata</taxon>
        <taxon>Psoroptidia</taxon>
        <taxon>Analgoidea</taxon>
        <taxon>Pyroglyphidae</taxon>
        <taxon>Dermatophagoidinae</taxon>
        <taxon>Dermatophagoides</taxon>
    </lineage>
</organism>
<reference evidence="1" key="2">
    <citation type="journal article" date="2022" name="Res Sq">
        <title>Comparative Genomics Reveals Insights into the Divergent Evolution of Astigmatic Mites and Household Pest Adaptations.</title>
        <authorList>
            <person name="Xiong Q."/>
            <person name="Wan A.T.-Y."/>
            <person name="Liu X.-Y."/>
            <person name="Fung C.S.-H."/>
            <person name="Xiao X."/>
            <person name="Malainual N."/>
            <person name="Hou J."/>
            <person name="Wang L."/>
            <person name="Wang M."/>
            <person name="Yang K."/>
            <person name="Cui Y."/>
            <person name="Leung E."/>
            <person name="Nong W."/>
            <person name="Shin S.-K."/>
            <person name="Au S."/>
            <person name="Jeong K.Y."/>
            <person name="Chew F.T."/>
            <person name="Hui J."/>
            <person name="Leung T.F."/>
            <person name="Tungtrongchitr A."/>
            <person name="Zhong N."/>
            <person name="Liu Z."/>
            <person name="Tsui S."/>
        </authorList>
    </citation>
    <scope>NUCLEOTIDE SEQUENCE</scope>
    <source>
        <strain evidence="1">Derf</strain>
        <tissue evidence="1">Whole organism</tissue>
    </source>
</reference>
<dbReference type="AlphaFoldDB" id="A0A922LAM2"/>
<evidence type="ECO:0000313" key="2">
    <source>
        <dbReference type="Proteomes" id="UP000790347"/>
    </source>
</evidence>
<keyword evidence="2" id="KW-1185">Reference proteome</keyword>
<reference evidence="1" key="1">
    <citation type="submission" date="2013-05" db="EMBL/GenBank/DDBJ databases">
        <authorList>
            <person name="Yim A.K.Y."/>
            <person name="Chan T.F."/>
            <person name="Ji K.M."/>
            <person name="Liu X.Y."/>
            <person name="Zhou J.W."/>
            <person name="Li R.Q."/>
            <person name="Yang K.Y."/>
            <person name="Li J."/>
            <person name="Li M."/>
            <person name="Law P.T.W."/>
            <person name="Wu Y.L."/>
            <person name="Cai Z.L."/>
            <person name="Qin H."/>
            <person name="Bao Y."/>
            <person name="Leung R.K.K."/>
            <person name="Ng P.K.S."/>
            <person name="Zou J."/>
            <person name="Zhong X.J."/>
            <person name="Ran P.X."/>
            <person name="Zhong N.S."/>
            <person name="Liu Z.G."/>
            <person name="Tsui S.K.W."/>
        </authorList>
    </citation>
    <scope>NUCLEOTIDE SEQUENCE</scope>
    <source>
        <strain evidence="1">Derf</strain>
        <tissue evidence="1">Whole organism</tissue>
    </source>
</reference>
<gene>
    <name evidence="1" type="ORF">DERF_000900</name>
</gene>
<dbReference type="EMBL" id="ASGP02000001">
    <property type="protein sequence ID" value="KAH9526842.1"/>
    <property type="molecule type" value="Genomic_DNA"/>
</dbReference>
<dbReference type="Proteomes" id="UP000790347">
    <property type="component" value="Unassembled WGS sequence"/>
</dbReference>
<comment type="caution">
    <text evidence="1">The sequence shown here is derived from an EMBL/GenBank/DDBJ whole genome shotgun (WGS) entry which is preliminary data.</text>
</comment>
<proteinExistence type="predicted"/>
<accession>A0A922LAM2</accession>